<accession>A0A5J6DBL6</accession>
<proteinExistence type="predicted"/>
<protein>
    <submittedName>
        <fullName evidence="2">Uncharacterized protein</fullName>
    </submittedName>
</protein>
<keyword evidence="1" id="KW-0812">Transmembrane</keyword>
<evidence type="ECO:0000313" key="3">
    <source>
        <dbReference type="Proteomes" id="UP000326545"/>
    </source>
</evidence>
<evidence type="ECO:0000313" key="2">
    <source>
        <dbReference type="EMBL" id="QEQ94885.1"/>
    </source>
</evidence>
<gene>
    <name evidence="2" type="ORF">pEpSNUABM01_059</name>
</gene>
<reference evidence="2 3" key="1">
    <citation type="submission" date="2019-07" db="EMBL/GenBank/DDBJ databases">
        <title>Complete genome sequence of bacteriophages infecting Erwinia pyrifoliae.</title>
        <authorList>
            <person name="Kim S.G."/>
            <person name="Park S.C."/>
        </authorList>
    </citation>
    <scope>NUCLEOTIDE SEQUENCE [LARGE SCALE GENOMIC DNA]</scope>
</reference>
<sequence length="61" mass="6458">MKMVLGFIVAFFFIMLCFVGLAFCGGMQFGTPPFGWLMGFGVMIGVFCGVGVAAAIDHADL</sequence>
<keyword evidence="1" id="KW-1133">Transmembrane helix</keyword>
<dbReference type="EMBL" id="MN184887">
    <property type="protein sequence ID" value="QEQ94885.1"/>
    <property type="molecule type" value="Genomic_DNA"/>
</dbReference>
<dbReference type="Proteomes" id="UP000326545">
    <property type="component" value="Segment"/>
</dbReference>
<name>A0A5J6DBL6_9CAUD</name>
<keyword evidence="3" id="KW-1185">Reference proteome</keyword>
<evidence type="ECO:0000256" key="1">
    <source>
        <dbReference type="SAM" id="Phobius"/>
    </source>
</evidence>
<organism evidence="2 3">
    <name type="scientific">Erwinia phage pEp_SNUABM_01</name>
    <dbReference type="NCBI Taxonomy" id="2601643"/>
    <lineage>
        <taxon>Viruses</taxon>
        <taxon>Duplodnaviria</taxon>
        <taxon>Heunggongvirae</taxon>
        <taxon>Uroviricota</taxon>
        <taxon>Caudoviricetes</taxon>
        <taxon>Vequintavirinae</taxon>
        <taxon>Henunavirus</taxon>
        <taxon>Henunavirus SNUABM01</taxon>
    </lineage>
</organism>
<keyword evidence="1" id="KW-0472">Membrane</keyword>
<feature type="transmembrane region" description="Helical" evidence="1">
    <location>
        <begin position="34"/>
        <end position="56"/>
    </location>
</feature>